<dbReference type="EMBL" id="QFOI01000359">
    <property type="protein sequence ID" value="PZP43692.1"/>
    <property type="molecule type" value="Genomic_DNA"/>
</dbReference>
<dbReference type="SUPFAM" id="SSF46894">
    <property type="entry name" value="C-terminal effector domain of the bipartite response regulators"/>
    <property type="match status" value="1"/>
</dbReference>
<name>A0A2W5GK84_9SPHI</name>
<proteinExistence type="predicted"/>
<gene>
    <name evidence="2" type="ORF">DI598_15505</name>
</gene>
<feature type="transmembrane region" description="Helical" evidence="1">
    <location>
        <begin position="15"/>
        <end position="36"/>
    </location>
</feature>
<accession>A0A2W5GK84</accession>
<organism evidence="2 3">
    <name type="scientific">Pseudopedobacter saltans</name>
    <dbReference type="NCBI Taxonomy" id="151895"/>
    <lineage>
        <taxon>Bacteria</taxon>
        <taxon>Pseudomonadati</taxon>
        <taxon>Bacteroidota</taxon>
        <taxon>Sphingobacteriia</taxon>
        <taxon>Sphingobacteriales</taxon>
        <taxon>Sphingobacteriaceae</taxon>
        <taxon>Pseudopedobacter</taxon>
    </lineage>
</organism>
<keyword evidence="1" id="KW-1133">Transmembrane helix</keyword>
<dbReference type="GO" id="GO:0006355">
    <property type="term" value="P:regulation of DNA-templated transcription"/>
    <property type="evidence" value="ECO:0007669"/>
    <property type="project" value="InterPro"/>
</dbReference>
<keyword evidence="1" id="KW-0812">Transmembrane</keyword>
<dbReference type="AlphaFoldDB" id="A0A2W5GK84"/>
<dbReference type="GO" id="GO:0003677">
    <property type="term" value="F:DNA binding"/>
    <property type="evidence" value="ECO:0007669"/>
    <property type="project" value="InterPro"/>
</dbReference>
<evidence type="ECO:0000313" key="3">
    <source>
        <dbReference type="Proteomes" id="UP000249645"/>
    </source>
</evidence>
<dbReference type="Proteomes" id="UP000249645">
    <property type="component" value="Unassembled WGS sequence"/>
</dbReference>
<keyword evidence="1" id="KW-0472">Membrane</keyword>
<sequence length="190" mass="22010">MNLLFTHLSIINKTVSPTLSMAVSIASILLLSYLYFEIREINKLRSKQKSIHQQLNELSEKVYRVSAELNDINRHTQTEILINKAFRNAPTKACSHANRQTIPSTKNKWQHVFNILNNDKASPIEILEKKFPILSQSEIQHFLLKNHGLQQQEIAEILEVPKQTLPVRWYTICKKLQINTEILNVEVSNN</sequence>
<reference evidence="2 3" key="1">
    <citation type="submission" date="2017-11" db="EMBL/GenBank/DDBJ databases">
        <title>Infants hospitalized years apart are colonized by the same room-sourced microbial strains.</title>
        <authorList>
            <person name="Brooks B."/>
            <person name="Olm M.R."/>
            <person name="Firek B.A."/>
            <person name="Baker R."/>
            <person name="Thomas B.C."/>
            <person name="Morowitz M.J."/>
            <person name="Banfield J.F."/>
        </authorList>
    </citation>
    <scope>NUCLEOTIDE SEQUENCE [LARGE SCALE GENOMIC DNA]</scope>
    <source>
        <strain evidence="2">S2_009_000_R2_76</strain>
    </source>
</reference>
<protein>
    <submittedName>
        <fullName evidence="2">Uncharacterized protein</fullName>
    </submittedName>
</protein>
<dbReference type="InterPro" id="IPR016032">
    <property type="entry name" value="Sig_transdc_resp-reg_C-effctor"/>
</dbReference>
<evidence type="ECO:0000256" key="1">
    <source>
        <dbReference type="SAM" id="Phobius"/>
    </source>
</evidence>
<evidence type="ECO:0000313" key="2">
    <source>
        <dbReference type="EMBL" id="PZP43692.1"/>
    </source>
</evidence>
<comment type="caution">
    <text evidence="2">The sequence shown here is derived from an EMBL/GenBank/DDBJ whole genome shotgun (WGS) entry which is preliminary data.</text>
</comment>